<organism evidence="3 4">
    <name type="scientific">Luteolibacter soli</name>
    <dbReference type="NCBI Taxonomy" id="3135280"/>
    <lineage>
        <taxon>Bacteria</taxon>
        <taxon>Pseudomonadati</taxon>
        <taxon>Verrucomicrobiota</taxon>
        <taxon>Verrucomicrobiia</taxon>
        <taxon>Verrucomicrobiales</taxon>
        <taxon>Verrucomicrobiaceae</taxon>
        <taxon>Luteolibacter</taxon>
    </lineage>
</organism>
<evidence type="ECO:0000313" key="4">
    <source>
        <dbReference type="Proteomes" id="UP001371305"/>
    </source>
</evidence>
<name>A0ABU9AYB2_9BACT</name>
<comment type="caution">
    <text evidence="3">The sequence shown here is derived from an EMBL/GenBank/DDBJ whole genome shotgun (WGS) entry which is preliminary data.</text>
</comment>
<evidence type="ECO:0000313" key="3">
    <source>
        <dbReference type="EMBL" id="MEK7952753.1"/>
    </source>
</evidence>
<dbReference type="Proteomes" id="UP001371305">
    <property type="component" value="Unassembled WGS sequence"/>
</dbReference>
<feature type="domain" description="3-keto-alpha-glucoside-1,2-lyase/3-keto-2-hydroxy-glucal hydratase" evidence="2">
    <location>
        <begin position="31"/>
        <end position="241"/>
    </location>
</feature>
<gene>
    <name evidence="3" type="ORF">WKV53_19720</name>
</gene>
<accession>A0ABU9AYB2</accession>
<evidence type="ECO:0000256" key="1">
    <source>
        <dbReference type="SAM" id="SignalP"/>
    </source>
</evidence>
<dbReference type="Pfam" id="PF06439">
    <property type="entry name" value="3keto-disac_hyd"/>
    <property type="match status" value="1"/>
</dbReference>
<feature type="signal peptide" evidence="1">
    <location>
        <begin position="1"/>
        <end position="19"/>
    </location>
</feature>
<evidence type="ECO:0000259" key="2">
    <source>
        <dbReference type="Pfam" id="PF06439"/>
    </source>
</evidence>
<dbReference type="InterPro" id="IPR010496">
    <property type="entry name" value="AL/BT2_dom"/>
</dbReference>
<dbReference type="EMBL" id="JBBUKT010000008">
    <property type="protein sequence ID" value="MEK7952753.1"/>
    <property type="molecule type" value="Genomic_DNA"/>
</dbReference>
<sequence length="255" mass="27781">MKLSTLAAFSLLSASSLHAGVGVGAKPVEGAEVVFDGSREMLDAKWTYWQGPRFASSLPIKWKIVDDPVDKGTVVMSDDPAAAGGLYGTADIVTKEAYKDFRLHIEFNIAKPGGNSGVYLQNRYEIQVLDGDKTKHGMAAVINETESPYEQYLGAGKWNAYDITFRAARFKDGKLTEKAMVTMYFNGKKVHVNQTINQVWGGANSGVDGGNDGGKGITDTPQGLKLQAEGHDVRFRNIWIKKLDLEKPDSDFAAD</sequence>
<keyword evidence="4" id="KW-1185">Reference proteome</keyword>
<dbReference type="RefSeq" id="WP_341406509.1">
    <property type="nucleotide sequence ID" value="NZ_JBBUKT010000008.1"/>
</dbReference>
<dbReference type="Gene3D" id="2.60.120.560">
    <property type="entry name" value="Exo-inulinase, domain 1"/>
    <property type="match status" value="1"/>
</dbReference>
<keyword evidence="1" id="KW-0732">Signal</keyword>
<reference evidence="3 4" key="1">
    <citation type="submission" date="2024-04" db="EMBL/GenBank/DDBJ databases">
        <title>Luteolibacter sp. isolated from soil.</title>
        <authorList>
            <person name="An J."/>
        </authorList>
    </citation>
    <scope>NUCLEOTIDE SEQUENCE [LARGE SCALE GENOMIC DNA]</scope>
    <source>
        <strain evidence="3 4">Y139</strain>
    </source>
</reference>
<protein>
    <submittedName>
        <fullName evidence="3">DUF1080 domain-containing protein</fullName>
    </submittedName>
</protein>
<feature type="chain" id="PRO_5045806132" evidence="1">
    <location>
        <begin position="20"/>
        <end position="255"/>
    </location>
</feature>
<proteinExistence type="predicted"/>